<evidence type="ECO:0000256" key="1">
    <source>
        <dbReference type="SAM" id="Phobius"/>
    </source>
</evidence>
<dbReference type="RefSeq" id="WP_114642914.1">
    <property type="nucleotide sequence ID" value="NZ_JAACIO010000021.1"/>
</dbReference>
<keyword evidence="1" id="KW-1133">Transmembrane helix</keyword>
<accession>A0ABX9KF19</accession>
<protein>
    <submittedName>
        <fullName evidence="3">VanZ family protein</fullName>
    </submittedName>
</protein>
<dbReference type="Pfam" id="PF04892">
    <property type="entry name" value="VanZ"/>
    <property type="match status" value="1"/>
</dbReference>
<sequence length="133" mass="15014">MKIFFKLLSILIMISIIYFSSQPIDISLKQSQFVRDLIGINFQSMGIDFRKLAHLGIYMFLGFSVVLSFSIVDRKTLLLVFLGIFIFACIDELHQTFIPGRGGQFSDVLIDCAGGIIGMIFGRKLQIKSHKDS</sequence>
<dbReference type="Proteomes" id="UP000263486">
    <property type="component" value="Unassembled WGS sequence"/>
</dbReference>
<reference evidence="3 4" key="1">
    <citation type="submission" date="2018-08" db="EMBL/GenBank/DDBJ databases">
        <title>Draft genome sequence of Psychrilyobacter sp. strain SD5 isolated from Black Sea water.</title>
        <authorList>
            <person name="Yadav S."/>
            <person name="Villanueva L."/>
            <person name="Damste J.S.S."/>
        </authorList>
    </citation>
    <scope>NUCLEOTIDE SEQUENCE [LARGE SCALE GENOMIC DNA]</scope>
    <source>
        <strain evidence="3 4">SD5</strain>
    </source>
</reference>
<dbReference type="EMBL" id="QUAJ01000020">
    <property type="protein sequence ID" value="REI40372.1"/>
    <property type="molecule type" value="Genomic_DNA"/>
</dbReference>
<comment type="caution">
    <text evidence="3">The sequence shown here is derived from an EMBL/GenBank/DDBJ whole genome shotgun (WGS) entry which is preliminary data.</text>
</comment>
<keyword evidence="1" id="KW-0472">Membrane</keyword>
<gene>
    <name evidence="3" type="ORF">DYH56_10960</name>
</gene>
<feature type="transmembrane region" description="Helical" evidence="1">
    <location>
        <begin position="52"/>
        <end position="72"/>
    </location>
</feature>
<keyword evidence="1" id="KW-0812">Transmembrane</keyword>
<evidence type="ECO:0000313" key="4">
    <source>
        <dbReference type="Proteomes" id="UP000263486"/>
    </source>
</evidence>
<keyword evidence="4" id="KW-1185">Reference proteome</keyword>
<feature type="transmembrane region" description="Helical" evidence="1">
    <location>
        <begin position="77"/>
        <end position="98"/>
    </location>
</feature>
<evidence type="ECO:0000313" key="3">
    <source>
        <dbReference type="EMBL" id="REI40372.1"/>
    </source>
</evidence>
<dbReference type="InterPro" id="IPR006976">
    <property type="entry name" value="VanZ-like"/>
</dbReference>
<dbReference type="NCBIfam" id="NF037970">
    <property type="entry name" value="vanZ_1"/>
    <property type="match status" value="1"/>
</dbReference>
<organism evidence="3 4">
    <name type="scientific">Psychrilyobacter piezotolerans</name>
    <dbReference type="NCBI Taxonomy" id="2293438"/>
    <lineage>
        <taxon>Bacteria</taxon>
        <taxon>Fusobacteriati</taxon>
        <taxon>Fusobacteriota</taxon>
        <taxon>Fusobacteriia</taxon>
        <taxon>Fusobacteriales</taxon>
        <taxon>Fusobacteriaceae</taxon>
        <taxon>Psychrilyobacter</taxon>
    </lineage>
</organism>
<feature type="domain" description="VanZ-like" evidence="2">
    <location>
        <begin position="7"/>
        <end position="121"/>
    </location>
</feature>
<evidence type="ECO:0000259" key="2">
    <source>
        <dbReference type="Pfam" id="PF04892"/>
    </source>
</evidence>
<proteinExistence type="predicted"/>
<name>A0ABX9KF19_9FUSO</name>